<accession>A0A1R4KCA5</accession>
<proteinExistence type="predicted"/>
<protein>
    <submittedName>
        <fullName evidence="1">Uncharacterized protein</fullName>
    </submittedName>
</protein>
<name>A0A1R4KCA5_9ACTN</name>
<dbReference type="Proteomes" id="UP000188342">
    <property type="component" value="Unassembled WGS sequence"/>
</dbReference>
<dbReference type="EMBL" id="FUKQ01000047">
    <property type="protein sequence ID" value="SJN41643.1"/>
    <property type="molecule type" value="Genomic_DNA"/>
</dbReference>
<dbReference type="OrthoDB" id="65739at2"/>
<evidence type="ECO:0000313" key="2">
    <source>
        <dbReference type="Proteomes" id="UP000188342"/>
    </source>
</evidence>
<sequence length="138" mass="14578">MTTQHPDNSSITQVPGREDLVANVPGYGPTYVPVNEDAEFVKPKGRMGATVALGASMSIDNSEGGVSKVFFPQIMNAFAVNDAALGLINSLYAKSERGKAFGTVRGISAGLGMLLTPALGQFGDNPNGWRYSPCSPRW</sequence>
<dbReference type="STRING" id="1255658.FM114_12930"/>
<dbReference type="AlphaFoldDB" id="A0A1R4KCA5"/>
<dbReference type="RefSeq" id="WP_094765546.1">
    <property type="nucleotide sequence ID" value="NZ_FUKQ01000047.1"/>
</dbReference>
<evidence type="ECO:0000313" key="1">
    <source>
        <dbReference type="EMBL" id="SJN41643.1"/>
    </source>
</evidence>
<keyword evidence="2" id="KW-1185">Reference proteome</keyword>
<gene>
    <name evidence="1" type="ORF">FM114_12930</name>
</gene>
<reference evidence="1 2" key="1">
    <citation type="submission" date="2017-02" db="EMBL/GenBank/DDBJ databases">
        <authorList>
            <person name="Peterson S.W."/>
        </authorList>
    </citation>
    <scope>NUCLEOTIDE SEQUENCE [LARGE SCALE GENOMIC DNA]</scope>
    <source>
        <strain evidence="1 2">LSP_Lj1</strain>
    </source>
</reference>
<organism evidence="1 2">
    <name type="scientific">Luteococcus japonicus LSP_Lj1</name>
    <dbReference type="NCBI Taxonomy" id="1255658"/>
    <lineage>
        <taxon>Bacteria</taxon>
        <taxon>Bacillati</taxon>
        <taxon>Actinomycetota</taxon>
        <taxon>Actinomycetes</taxon>
        <taxon>Propionibacteriales</taxon>
        <taxon>Propionibacteriaceae</taxon>
        <taxon>Luteococcus</taxon>
    </lineage>
</organism>